<dbReference type="CDD" id="cd03694">
    <property type="entry name" value="GTPBP_II"/>
    <property type="match status" value="1"/>
</dbReference>
<dbReference type="PANTHER" id="PTHR43721:SF9">
    <property type="entry name" value="GTP-BINDING PROTEIN 1"/>
    <property type="match status" value="1"/>
</dbReference>
<dbReference type="InterPro" id="IPR027417">
    <property type="entry name" value="P-loop_NTPase"/>
</dbReference>
<name>A0A5C3QS75_9AGAR</name>
<feature type="compositionally biased region" description="Basic and acidic residues" evidence="6">
    <location>
        <begin position="12"/>
        <end position="21"/>
    </location>
</feature>
<dbReference type="AlphaFoldDB" id="A0A5C3QS75"/>
<evidence type="ECO:0000256" key="5">
    <source>
        <dbReference type="ARBA" id="ARBA00023134"/>
    </source>
</evidence>
<dbReference type="FunFam" id="2.40.30.10:FF:000084">
    <property type="entry name" value="GTP-binding elongation factor Tu family"/>
    <property type="match status" value="1"/>
</dbReference>
<feature type="region of interest" description="Disordered" evidence="6">
    <location>
        <begin position="1"/>
        <end position="73"/>
    </location>
</feature>
<dbReference type="GO" id="GO:0003924">
    <property type="term" value="F:GTPase activity"/>
    <property type="evidence" value="ECO:0007669"/>
    <property type="project" value="InterPro"/>
</dbReference>
<accession>A0A5C3QS75</accession>
<dbReference type="SUPFAM" id="SSF50447">
    <property type="entry name" value="Translation proteins"/>
    <property type="match status" value="1"/>
</dbReference>
<dbReference type="PANTHER" id="PTHR43721">
    <property type="entry name" value="ELONGATION FACTOR TU-RELATED"/>
    <property type="match status" value="1"/>
</dbReference>
<dbReference type="EMBL" id="ML178818">
    <property type="protein sequence ID" value="TFL04813.1"/>
    <property type="molecule type" value="Genomic_DNA"/>
</dbReference>
<dbReference type="Proteomes" id="UP000305067">
    <property type="component" value="Unassembled WGS sequence"/>
</dbReference>
<evidence type="ECO:0000259" key="7">
    <source>
        <dbReference type="PROSITE" id="PS51722"/>
    </source>
</evidence>
<evidence type="ECO:0000256" key="6">
    <source>
        <dbReference type="SAM" id="MobiDB-lite"/>
    </source>
</evidence>
<dbReference type="GO" id="GO:0003746">
    <property type="term" value="F:translation elongation factor activity"/>
    <property type="evidence" value="ECO:0007669"/>
    <property type="project" value="UniProtKB-KW"/>
</dbReference>
<dbReference type="InterPro" id="IPR035531">
    <property type="entry name" value="GTPBP1-like"/>
</dbReference>
<dbReference type="Gene3D" id="2.40.30.10">
    <property type="entry name" value="Translation factors"/>
    <property type="match status" value="2"/>
</dbReference>
<dbReference type="Pfam" id="PF00009">
    <property type="entry name" value="GTP_EFTU"/>
    <property type="match status" value="1"/>
</dbReference>
<keyword evidence="8" id="KW-0378">Hydrolase</keyword>
<evidence type="ECO:0000256" key="3">
    <source>
        <dbReference type="ARBA" id="ARBA00022768"/>
    </source>
</evidence>
<evidence type="ECO:0000256" key="4">
    <source>
        <dbReference type="ARBA" id="ARBA00022917"/>
    </source>
</evidence>
<dbReference type="CDD" id="cd03708">
    <property type="entry name" value="GTPBP_III"/>
    <property type="match status" value="1"/>
</dbReference>
<dbReference type="PROSITE" id="PS51722">
    <property type="entry name" value="G_TR_2"/>
    <property type="match status" value="1"/>
</dbReference>
<dbReference type="InterPro" id="IPR050055">
    <property type="entry name" value="EF-Tu_GTPase"/>
</dbReference>
<feature type="domain" description="Tr-type G" evidence="7">
    <location>
        <begin position="187"/>
        <end position="425"/>
    </location>
</feature>
<dbReference type="Pfam" id="PF03144">
    <property type="entry name" value="GTP_EFTU_D2"/>
    <property type="match status" value="1"/>
</dbReference>
<comment type="similarity">
    <text evidence="1">Belongs to the TRAFAC class translation factor GTPase superfamily. Classic translation factor GTPase family. EF-Tu/EF-1A subfamily.</text>
</comment>
<evidence type="ECO:0000313" key="8">
    <source>
        <dbReference type="EMBL" id="TFL04813.1"/>
    </source>
</evidence>
<dbReference type="InterPro" id="IPR004160">
    <property type="entry name" value="Transl_elong_EFTu/EF1A_C"/>
</dbReference>
<evidence type="ECO:0000256" key="2">
    <source>
        <dbReference type="ARBA" id="ARBA00022741"/>
    </source>
</evidence>
<feature type="compositionally biased region" description="Polar residues" evidence="6">
    <location>
        <begin position="1"/>
        <end position="11"/>
    </location>
</feature>
<sequence>MTALRSFQSEIDQIHHREVAKQRSLAPEPHKDGKAHHHNDANANKQHAPVPPTNGTDATSGQVPAKHKETSAEDEAQILKLLASAQPNDHNTARDRLAALITIHHGEYIFRVGARPSRDKVFDGTLADGTKEHWSGTERTTEQIEQLHTAMKQALDDIGGKICVLFETKGEHPRTTLLLRLPPLSVAPEVRCAVVGNVDSGKSTTLGVLTRGALDDGRGRARVGLFRHKHELETGRTSSVGMEILGFDAAGSPILPATLTKSADPDTVKREKLGWDQISKQAAKIVSFIDLAGHERYLKTTLYGLTSGAPSCVVLMVGANAGLIGMSKEHLAIALALGVPVVVCISKIDMTPDNVLQETIKQVSKILKSPGCRKTPIFVNSMETAIELSSTFGQERLCPIFQLSNVTGQGLDYLRTFLNLLPSSEGDEEKFSLDDPLEYSVTEVWSVPYVGTVVNGILNSGNVKVGEQILLGPDYNGNFLTTSIRDMQRKKVQVKSAEAGQCVSLALKRVKRADVRKGMVIVHKAEVPPRAHQRFEAQVLILYHNTTMQTNYQAMLHCGAIRQTVRLVKIDDPKGVLRTGDRATVTFEFITHPEYIKTGMKLLFRESKTKGLGVITKLIDTKSVET</sequence>
<keyword evidence="3" id="KW-0251">Elongation factor</keyword>
<dbReference type="FunFam" id="3.40.50.300:FF:000091">
    <property type="entry name" value="Probable GTP-binding protein 1"/>
    <property type="match status" value="1"/>
</dbReference>
<dbReference type="InterPro" id="IPR004161">
    <property type="entry name" value="EFTu-like_2"/>
</dbReference>
<gene>
    <name evidence="8" type="ORF">BDV98DRAFT_562874</name>
</gene>
<proteinExistence type="inferred from homology"/>
<organism evidence="8 9">
    <name type="scientific">Pterulicium gracile</name>
    <dbReference type="NCBI Taxonomy" id="1884261"/>
    <lineage>
        <taxon>Eukaryota</taxon>
        <taxon>Fungi</taxon>
        <taxon>Dikarya</taxon>
        <taxon>Basidiomycota</taxon>
        <taxon>Agaricomycotina</taxon>
        <taxon>Agaricomycetes</taxon>
        <taxon>Agaricomycetidae</taxon>
        <taxon>Agaricales</taxon>
        <taxon>Pleurotineae</taxon>
        <taxon>Pterulaceae</taxon>
        <taxon>Pterulicium</taxon>
    </lineage>
</organism>
<reference evidence="8 9" key="1">
    <citation type="journal article" date="2019" name="Nat. Ecol. Evol.">
        <title>Megaphylogeny resolves global patterns of mushroom evolution.</title>
        <authorList>
            <person name="Varga T."/>
            <person name="Krizsan K."/>
            <person name="Foldi C."/>
            <person name="Dima B."/>
            <person name="Sanchez-Garcia M."/>
            <person name="Sanchez-Ramirez S."/>
            <person name="Szollosi G.J."/>
            <person name="Szarkandi J.G."/>
            <person name="Papp V."/>
            <person name="Albert L."/>
            <person name="Andreopoulos W."/>
            <person name="Angelini C."/>
            <person name="Antonin V."/>
            <person name="Barry K.W."/>
            <person name="Bougher N.L."/>
            <person name="Buchanan P."/>
            <person name="Buyck B."/>
            <person name="Bense V."/>
            <person name="Catcheside P."/>
            <person name="Chovatia M."/>
            <person name="Cooper J."/>
            <person name="Damon W."/>
            <person name="Desjardin D."/>
            <person name="Finy P."/>
            <person name="Geml J."/>
            <person name="Haridas S."/>
            <person name="Hughes K."/>
            <person name="Justo A."/>
            <person name="Karasinski D."/>
            <person name="Kautmanova I."/>
            <person name="Kiss B."/>
            <person name="Kocsube S."/>
            <person name="Kotiranta H."/>
            <person name="LaButti K.M."/>
            <person name="Lechner B.E."/>
            <person name="Liimatainen K."/>
            <person name="Lipzen A."/>
            <person name="Lukacs Z."/>
            <person name="Mihaltcheva S."/>
            <person name="Morgado L.N."/>
            <person name="Niskanen T."/>
            <person name="Noordeloos M.E."/>
            <person name="Ohm R.A."/>
            <person name="Ortiz-Santana B."/>
            <person name="Ovrebo C."/>
            <person name="Racz N."/>
            <person name="Riley R."/>
            <person name="Savchenko A."/>
            <person name="Shiryaev A."/>
            <person name="Soop K."/>
            <person name="Spirin V."/>
            <person name="Szebenyi C."/>
            <person name="Tomsovsky M."/>
            <person name="Tulloss R.E."/>
            <person name="Uehling J."/>
            <person name="Grigoriev I.V."/>
            <person name="Vagvolgyi C."/>
            <person name="Papp T."/>
            <person name="Martin F.M."/>
            <person name="Miettinen O."/>
            <person name="Hibbett D.S."/>
            <person name="Nagy L.G."/>
        </authorList>
    </citation>
    <scope>NUCLEOTIDE SEQUENCE [LARGE SCALE GENOMIC DNA]</scope>
    <source>
        <strain evidence="8 9">CBS 309.79</strain>
    </source>
</reference>
<dbReference type="CDD" id="cd04165">
    <property type="entry name" value="GTPBP1_like"/>
    <property type="match status" value="1"/>
</dbReference>
<keyword evidence="4" id="KW-0648">Protein biosynthesis</keyword>
<keyword evidence="5" id="KW-0342">GTP-binding</keyword>
<dbReference type="FunFam" id="2.40.30.10:FF:000014">
    <property type="entry name" value="Probable GTP-binding protein 1"/>
    <property type="match status" value="1"/>
</dbReference>
<dbReference type="InterPro" id="IPR009001">
    <property type="entry name" value="Transl_elong_EF1A/Init_IF2_C"/>
</dbReference>
<dbReference type="SUPFAM" id="SSF52540">
    <property type="entry name" value="P-loop containing nucleoside triphosphate hydrolases"/>
    <property type="match status" value="1"/>
</dbReference>
<dbReference type="Gene3D" id="3.40.50.300">
    <property type="entry name" value="P-loop containing nucleotide triphosphate hydrolases"/>
    <property type="match status" value="1"/>
</dbReference>
<protein>
    <submittedName>
        <fullName evidence="8">P-loop containing nucleoside triphosphate hydrolase protein</fullName>
    </submittedName>
</protein>
<evidence type="ECO:0000313" key="9">
    <source>
        <dbReference type="Proteomes" id="UP000305067"/>
    </source>
</evidence>
<feature type="compositionally biased region" description="Polar residues" evidence="6">
    <location>
        <begin position="53"/>
        <end position="62"/>
    </location>
</feature>
<dbReference type="OrthoDB" id="248233at2759"/>
<evidence type="ECO:0000256" key="1">
    <source>
        <dbReference type="ARBA" id="ARBA00007249"/>
    </source>
</evidence>
<dbReference type="Pfam" id="PF03143">
    <property type="entry name" value="GTP_EFTU_D3"/>
    <property type="match status" value="1"/>
</dbReference>
<dbReference type="InterPro" id="IPR000795">
    <property type="entry name" value="T_Tr_GTP-bd_dom"/>
</dbReference>
<dbReference type="STRING" id="1884261.A0A5C3QS75"/>
<keyword evidence="9" id="KW-1185">Reference proteome</keyword>
<dbReference type="GO" id="GO:0005525">
    <property type="term" value="F:GTP binding"/>
    <property type="evidence" value="ECO:0007669"/>
    <property type="project" value="UniProtKB-KW"/>
</dbReference>
<dbReference type="SUPFAM" id="SSF50465">
    <property type="entry name" value="EF-Tu/eEF-1alpha/eIF2-gamma C-terminal domain"/>
    <property type="match status" value="1"/>
</dbReference>
<keyword evidence="2" id="KW-0547">Nucleotide-binding</keyword>
<dbReference type="InterPro" id="IPR009000">
    <property type="entry name" value="Transl_B-barrel_sf"/>
</dbReference>